<dbReference type="SUPFAM" id="SSF51735">
    <property type="entry name" value="NAD(P)-binding Rossmann-fold domains"/>
    <property type="match status" value="1"/>
</dbReference>
<name>A0AAW4JHE5_9ACTN</name>
<keyword evidence="1" id="KW-0560">Oxidoreductase</keyword>
<dbReference type="InterPro" id="IPR028939">
    <property type="entry name" value="P5C_Rdtase_cat_N"/>
</dbReference>
<feature type="domain" description="Pyrroline-5-carboxylate reductase catalytic N-terminal" evidence="2">
    <location>
        <begin position="3"/>
        <end position="92"/>
    </location>
</feature>
<dbReference type="EMBL" id="JAGFVQ010000004">
    <property type="protein sequence ID" value="MBO4139198.1"/>
    <property type="molecule type" value="Genomic_DNA"/>
</dbReference>
<dbReference type="InterPro" id="IPR036291">
    <property type="entry name" value="NAD(P)-bd_dom_sf"/>
</dbReference>
<dbReference type="Gene3D" id="3.40.50.720">
    <property type="entry name" value="NAD(P)-binding Rossmann-like Domain"/>
    <property type="match status" value="1"/>
</dbReference>
<evidence type="ECO:0000259" key="2">
    <source>
        <dbReference type="Pfam" id="PF03807"/>
    </source>
</evidence>
<dbReference type="Proteomes" id="UP000669887">
    <property type="component" value="Unassembled WGS sequence"/>
</dbReference>
<comment type="caution">
    <text evidence="3">The sequence shown here is derived from an EMBL/GenBank/DDBJ whole genome shotgun (WGS) entry which is preliminary data.</text>
</comment>
<sequence length="224" mass="24001">MTTIGIIGAGEVGSQLARAAVAAGYAVVIANSRGPHTLTDLVAELGPPARAAYAAEAAAAGDFAIVAVPLKVVNDMPVEELAGKVVLDTNNYMVWRDGNIPVLDSGEKTVHELRQEQLPTSKVAKAFTHIQAPRLLTSARPAGAPDRLALSVSSDHPEAVDLVTRLYDRFGFDTVDNSPLSESWRTGPGQPAWIRHAHQNREELARNLRRARRFVTPSRTSAGK</sequence>
<gene>
    <name evidence="3" type="ORF">J5U46_03380</name>
</gene>
<evidence type="ECO:0000256" key="1">
    <source>
        <dbReference type="ARBA" id="ARBA00023002"/>
    </source>
</evidence>
<dbReference type="PANTHER" id="PTHR14239">
    <property type="entry name" value="DUDULIN-RELATED"/>
    <property type="match status" value="1"/>
</dbReference>
<dbReference type="PANTHER" id="PTHR14239:SF10">
    <property type="entry name" value="REDUCTASE"/>
    <property type="match status" value="1"/>
</dbReference>
<reference evidence="3" key="1">
    <citation type="submission" date="2021-03" db="EMBL/GenBank/DDBJ databases">
        <title>X isolated from Micromonospora tulbaghiae.</title>
        <authorList>
            <person name="Stennett H.L."/>
        </authorList>
    </citation>
    <scope>NUCLEOTIDE SEQUENCE</scope>
    <source>
        <strain evidence="3">28M1-20</strain>
    </source>
</reference>
<protein>
    <submittedName>
        <fullName evidence="3">NAD(P)-binding domain-containing protein</fullName>
    </submittedName>
</protein>
<dbReference type="Pfam" id="PF03807">
    <property type="entry name" value="F420_oxidored"/>
    <property type="match status" value="1"/>
</dbReference>
<dbReference type="AlphaFoldDB" id="A0AAW4JHE5"/>
<dbReference type="InterPro" id="IPR051267">
    <property type="entry name" value="STEAP_metalloreductase"/>
</dbReference>
<accession>A0AAW4JHE5</accession>
<evidence type="ECO:0000313" key="3">
    <source>
        <dbReference type="EMBL" id="MBO4139198.1"/>
    </source>
</evidence>
<organism evidence="3 4">
    <name type="scientific">Micromonospora tulbaghiae</name>
    <dbReference type="NCBI Taxonomy" id="479978"/>
    <lineage>
        <taxon>Bacteria</taxon>
        <taxon>Bacillati</taxon>
        <taxon>Actinomycetota</taxon>
        <taxon>Actinomycetes</taxon>
        <taxon>Micromonosporales</taxon>
        <taxon>Micromonosporaceae</taxon>
        <taxon>Micromonospora</taxon>
    </lineage>
</organism>
<dbReference type="RefSeq" id="WP_208576477.1">
    <property type="nucleotide sequence ID" value="NZ_JAGFVQ010000004.1"/>
</dbReference>
<evidence type="ECO:0000313" key="4">
    <source>
        <dbReference type="Proteomes" id="UP000669887"/>
    </source>
</evidence>
<proteinExistence type="predicted"/>
<dbReference type="GO" id="GO:0016491">
    <property type="term" value="F:oxidoreductase activity"/>
    <property type="evidence" value="ECO:0007669"/>
    <property type="project" value="UniProtKB-KW"/>
</dbReference>